<organism evidence="1 2">
    <name type="scientific">Ilyodon furcidens</name>
    <name type="common">goldbreast splitfin</name>
    <dbReference type="NCBI Taxonomy" id="33524"/>
    <lineage>
        <taxon>Eukaryota</taxon>
        <taxon>Metazoa</taxon>
        <taxon>Chordata</taxon>
        <taxon>Craniata</taxon>
        <taxon>Vertebrata</taxon>
        <taxon>Euteleostomi</taxon>
        <taxon>Actinopterygii</taxon>
        <taxon>Neopterygii</taxon>
        <taxon>Teleostei</taxon>
        <taxon>Neoteleostei</taxon>
        <taxon>Acanthomorphata</taxon>
        <taxon>Ovalentaria</taxon>
        <taxon>Atherinomorphae</taxon>
        <taxon>Cyprinodontiformes</taxon>
        <taxon>Goodeidae</taxon>
        <taxon>Ilyodon</taxon>
    </lineage>
</organism>
<keyword evidence="2" id="KW-1185">Reference proteome</keyword>
<accession>A0ABV0UHF9</accession>
<proteinExistence type="predicted"/>
<protein>
    <recommendedName>
        <fullName evidence="3">Secreted protein</fullName>
    </recommendedName>
</protein>
<dbReference type="EMBL" id="JAHRIQ010071523">
    <property type="protein sequence ID" value="MEQ2244695.1"/>
    <property type="molecule type" value="Genomic_DNA"/>
</dbReference>
<name>A0ABV0UHF9_9TELE</name>
<reference evidence="1 2" key="1">
    <citation type="submission" date="2021-06" db="EMBL/GenBank/DDBJ databases">
        <authorList>
            <person name="Palmer J.M."/>
        </authorList>
    </citation>
    <scope>NUCLEOTIDE SEQUENCE [LARGE SCALE GENOMIC DNA]</scope>
    <source>
        <strain evidence="2">if_2019</strain>
        <tissue evidence="1">Muscle</tissue>
    </source>
</reference>
<gene>
    <name evidence="1" type="ORF">ILYODFUR_019842</name>
</gene>
<evidence type="ECO:0008006" key="3">
    <source>
        <dbReference type="Google" id="ProtNLM"/>
    </source>
</evidence>
<evidence type="ECO:0000313" key="1">
    <source>
        <dbReference type="EMBL" id="MEQ2244695.1"/>
    </source>
</evidence>
<sequence>MYKCNEEIAPPLSVWLVICCRLRYSVPVCESCTRVCRTKLKPIALIRTRYVLTQEIKCLIDQKLLVFLHKRSHNAESRGYLVCSETLECSKNRLHAVSRVLLFSGPHNKGCSSQFSSRATAVHYLC</sequence>
<comment type="caution">
    <text evidence="1">The sequence shown here is derived from an EMBL/GenBank/DDBJ whole genome shotgun (WGS) entry which is preliminary data.</text>
</comment>
<dbReference type="Proteomes" id="UP001482620">
    <property type="component" value="Unassembled WGS sequence"/>
</dbReference>
<evidence type="ECO:0000313" key="2">
    <source>
        <dbReference type="Proteomes" id="UP001482620"/>
    </source>
</evidence>